<dbReference type="EMBL" id="OV696694">
    <property type="protein sequence ID" value="CAH1274133.1"/>
    <property type="molecule type" value="Genomic_DNA"/>
</dbReference>
<sequence>MAVESGRRNSMGPTIIKLTSRQSLHRSVPPINQEGEYKLYGSQLPPPRHVKTAPPPARSFDGVLRSRPRERTVPTIVDFDSSAFQPWEGRGPSRGVMGFFPPVKLRRSAGSERSEGPPQTPVQTSTEMELAPTTGDDEPPPKTPANINLSQQQQQQPNPHAEPPPTARGTITSHGTRRGKRPVKRSDTEPMDVDNTLPVALGLPTTHVYRRDTPWVYCYKVKQRRNRFYKLLASKSASDTDRMKDFRT</sequence>
<protein>
    <submittedName>
        <fullName evidence="2">Hypp5263 protein</fullName>
    </submittedName>
</protein>
<evidence type="ECO:0000256" key="1">
    <source>
        <dbReference type="SAM" id="MobiDB-lite"/>
    </source>
</evidence>
<accession>A0A8K0AJ39</accession>
<keyword evidence="3" id="KW-1185">Reference proteome</keyword>
<gene>
    <name evidence="2" type="primary">Hypp5263</name>
    <name evidence="2" type="ORF">BLAG_LOCUS25245</name>
</gene>
<reference evidence="2" key="1">
    <citation type="submission" date="2022-01" db="EMBL/GenBank/DDBJ databases">
        <authorList>
            <person name="Braso-Vives M."/>
        </authorList>
    </citation>
    <scope>NUCLEOTIDE SEQUENCE</scope>
</reference>
<feature type="region of interest" description="Disordered" evidence="1">
    <location>
        <begin position="1"/>
        <end position="68"/>
    </location>
</feature>
<evidence type="ECO:0000313" key="3">
    <source>
        <dbReference type="Proteomes" id="UP000838412"/>
    </source>
</evidence>
<name>A0A8K0AJ39_BRALA</name>
<feature type="region of interest" description="Disordered" evidence="1">
    <location>
        <begin position="107"/>
        <end position="194"/>
    </location>
</feature>
<proteinExistence type="predicted"/>
<organism evidence="2 3">
    <name type="scientific">Branchiostoma lanceolatum</name>
    <name type="common">Common lancelet</name>
    <name type="synonym">Amphioxus lanceolatum</name>
    <dbReference type="NCBI Taxonomy" id="7740"/>
    <lineage>
        <taxon>Eukaryota</taxon>
        <taxon>Metazoa</taxon>
        <taxon>Chordata</taxon>
        <taxon>Cephalochordata</taxon>
        <taxon>Leptocardii</taxon>
        <taxon>Amphioxiformes</taxon>
        <taxon>Branchiostomatidae</taxon>
        <taxon>Branchiostoma</taxon>
    </lineage>
</organism>
<dbReference type="Proteomes" id="UP000838412">
    <property type="component" value="Chromosome 9"/>
</dbReference>
<dbReference type="OrthoDB" id="9992626at2759"/>
<dbReference type="AlphaFoldDB" id="A0A8K0AJ39"/>
<dbReference type="OMA" id="THVYRRD"/>
<evidence type="ECO:0000313" key="2">
    <source>
        <dbReference type="EMBL" id="CAH1274133.1"/>
    </source>
</evidence>